<dbReference type="Gene3D" id="3.40.630.30">
    <property type="match status" value="1"/>
</dbReference>
<keyword evidence="2" id="KW-0808">Transferase</keyword>
<dbReference type="Proteomes" id="UP000183376">
    <property type="component" value="Chromosome I"/>
</dbReference>
<dbReference type="STRING" id="211114.SAMN04489726_2350"/>
<organism evidence="2 3">
    <name type="scientific">Allokutzneria albata</name>
    <name type="common">Kibdelosporangium albatum</name>
    <dbReference type="NCBI Taxonomy" id="211114"/>
    <lineage>
        <taxon>Bacteria</taxon>
        <taxon>Bacillati</taxon>
        <taxon>Actinomycetota</taxon>
        <taxon>Actinomycetes</taxon>
        <taxon>Pseudonocardiales</taxon>
        <taxon>Pseudonocardiaceae</taxon>
        <taxon>Allokutzneria</taxon>
    </lineage>
</organism>
<evidence type="ECO:0000313" key="2">
    <source>
        <dbReference type="EMBL" id="SDM58012.1"/>
    </source>
</evidence>
<dbReference type="SUPFAM" id="SSF55729">
    <property type="entry name" value="Acyl-CoA N-acyltransferases (Nat)"/>
    <property type="match status" value="1"/>
</dbReference>
<name>A0A1G9UDP1_ALLAB</name>
<keyword evidence="3" id="KW-1185">Reference proteome</keyword>
<gene>
    <name evidence="2" type="ORF">SAMN04489726_2350</name>
</gene>
<dbReference type="InterPro" id="IPR000182">
    <property type="entry name" value="GNAT_dom"/>
</dbReference>
<protein>
    <submittedName>
        <fullName evidence="2">Protein N-acetyltransferase, RimJ/RimL family</fullName>
    </submittedName>
</protein>
<evidence type="ECO:0000259" key="1">
    <source>
        <dbReference type="Pfam" id="PF00583"/>
    </source>
</evidence>
<reference evidence="2 3" key="1">
    <citation type="submission" date="2016-10" db="EMBL/GenBank/DDBJ databases">
        <authorList>
            <person name="de Groot N.N."/>
        </authorList>
    </citation>
    <scope>NUCLEOTIDE SEQUENCE [LARGE SCALE GENOMIC DNA]</scope>
    <source>
        <strain evidence="2 3">DSM 44149</strain>
    </source>
</reference>
<evidence type="ECO:0000313" key="3">
    <source>
        <dbReference type="Proteomes" id="UP000183376"/>
    </source>
</evidence>
<feature type="domain" description="N-acetyltransferase" evidence="1">
    <location>
        <begin position="19"/>
        <end position="133"/>
    </location>
</feature>
<dbReference type="EMBL" id="LT629701">
    <property type="protein sequence ID" value="SDM58012.1"/>
    <property type="molecule type" value="Genomic_DNA"/>
</dbReference>
<proteinExistence type="predicted"/>
<dbReference type="GO" id="GO:0016747">
    <property type="term" value="F:acyltransferase activity, transferring groups other than amino-acyl groups"/>
    <property type="evidence" value="ECO:0007669"/>
    <property type="project" value="InterPro"/>
</dbReference>
<dbReference type="eggNOG" id="COG1670">
    <property type="taxonomic scope" value="Bacteria"/>
</dbReference>
<accession>A0A1G9UDP1</accession>
<sequence>MPIMLDLAVVELTTEHAEDILTWRYSGPWSCYDSRPEDGLFTPEDGYLAVVDGQDLVGFLCVGEEARLPGLAEEPGVLDIGVGMRPELVGKGNGARFGAAVLGYIDRSAASAARCVVQSWNERSLRVARGMGFRDCGTHFHLQEYTVLRRG</sequence>
<dbReference type="Pfam" id="PF00583">
    <property type="entry name" value="Acetyltransf_1"/>
    <property type="match status" value="1"/>
</dbReference>
<dbReference type="AlphaFoldDB" id="A0A1G9UDP1"/>
<dbReference type="InterPro" id="IPR016181">
    <property type="entry name" value="Acyl_CoA_acyltransferase"/>
</dbReference>